<comment type="caution">
    <text evidence="3">The sequence shown here is derived from an EMBL/GenBank/DDBJ whole genome shotgun (WGS) entry which is preliminary data.</text>
</comment>
<dbReference type="OrthoDB" id="5870228at2759"/>
<name>A0A016UTK2_9BILA</name>
<protein>
    <submittedName>
        <fullName evidence="3">Uncharacterized protein</fullName>
    </submittedName>
</protein>
<keyword evidence="4" id="KW-1185">Reference proteome</keyword>
<dbReference type="EMBL" id="JARK01001362">
    <property type="protein sequence ID" value="EYC18764.1"/>
    <property type="molecule type" value="Genomic_DNA"/>
</dbReference>
<evidence type="ECO:0000313" key="3">
    <source>
        <dbReference type="EMBL" id="EYC18764.1"/>
    </source>
</evidence>
<accession>A0A016UTK2</accession>
<proteinExistence type="predicted"/>
<keyword evidence="2" id="KW-0732">Signal</keyword>
<dbReference type="AlphaFoldDB" id="A0A016UTK2"/>
<gene>
    <name evidence="3" type="primary">Acey_s0026.g1353</name>
    <name evidence="3" type="ORF">Y032_0026g1353</name>
</gene>
<organism evidence="3 4">
    <name type="scientific">Ancylostoma ceylanicum</name>
    <dbReference type="NCBI Taxonomy" id="53326"/>
    <lineage>
        <taxon>Eukaryota</taxon>
        <taxon>Metazoa</taxon>
        <taxon>Ecdysozoa</taxon>
        <taxon>Nematoda</taxon>
        <taxon>Chromadorea</taxon>
        <taxon>Rhabditida</taxon>
        <taxon>Rhabditina</taxon>
        <taxon>Rhabditomorpha</taxon>
        <taxon>Strongyloidea</taxon>
        <taxon>Ancylostomatidae</taxon>
        <taxon>Ancylostomatinae</taxon>
        <taxon>Ancylostoma</taxon>
    </lineage>
</organism>
<feature type="region of interest" description="Disordered" evidence="1">
    <location>
        <begin position="113"/>
        <end position="137"/>
    </location>
</feature>
<reference evidence="4" key="1">
    <citation type="journal article" date="2015" name="Nat. Genet.">
        <title>The genome and transcriptome of the zoonotic hookworm Ancylostoma ceylanicum identify infection-specific gene families.</title>
        <authorList>
            <person name="Schwarz E.M."/>
            <person name="Hu Y."/>
            <person name="Antoshechkin I."/>
            <person name="Miller M.M."/>
            <person name="Sternberg P.W."/>
            <person name="Aroian R.V."/>
        </authorList>
    </citation>
    <scope>NUCLEOTIDE SEQUENCE</scope>
    <source>
        <strain evidence="4">HY135</strain>
    </source>
</reference>
<feature type="chain" id="PRO_5001492730" evidence="2">
    <location>
        <begin position="19"/>
        <end position="137"/>
    </location>
</feature>
<evidence type="ECO:0000313" key="4">
    <source>
        <dbReference type="Proteomes" id="UP000024635"/>
    </source>
</evidence>
<feature type="signal peptide" evidence="2">
    <location>
        <begin position="1"/>
        <end position="18"/>
    </location>
</feature>
<evidence type="ECO:0000256" key="2">
    <source>
        <dbReference type="SAM" id="SignalP"/>
    </source>
</evidence>
<feature type="compositionally biased region" description="Polar residues" evidence="1">
    <location>
        <begin position="127"/>
        <end position="137"/>
    </location>
</feature>
<sequence>MFAAVFLLGVSLLRGVGAYTVDDMAVPDVPHACIFLCKQGYKCVLVEPPNCVGCQTVPRCVQEECDTTCNVFCPFVHTCVLVETDCCPVPECRIRPITDPPPPQTIDFTNEPPNATDIVNPGGPIQHPSNHTNNTIA</sequence>
<evidence type="ECO:0000256" key="1">
    <source>
        <dbReference type="SAM" id="MobiDB-lite"/>
    </source>
</evidence>
<dbReference type="Proteomes" id="UP000024635">
    <property type="component" value="Unassembled WGS sequence"/>
</dbReference>